<name>A0A5J4W6K6_9EUKA</name>
<organism evidence="1 2">
    <name type="scientific">Streblomastix strix</name>
    <dbReference type="NCBI Taxonomy" id="222440"/>
    <lineage>
        <taxon>Eukaryota</taxon>
        <taxon>Metamonada</taxon>
        <taxon>Preaxostyla</taxon>
        <taxon>Oxymonadida</taxon>
        <taxon>Streblomastigidae</taxon>
        <taxon>Streblomastix</taxon>
    </lineage>
</organism>
<comment type="caution">
    <text evidence="1">The sequence shown here is derived from an EMBL/GenBank/DDBJ whole genome shotgun (WGS) entry which is preliminary data.</text>
</comment>
<evidence type="ECO:0000313" key="2">
    <source>
        <dbReference type="Proteomes" id="UP000324800"/>
    </source>
</evidence>
<sequence length="117" mass="13032">MRLNRKVTQLKCIMLHDNGLVTLTNIFIQRSNEYRSENIPIVMIIRQIGQLNNEIKKNSTGQLVISNCILEGGNSANSKVWFDQGLDKTCDVGYDAAIVADGQSDVQISGSTIRTFE</sequence>
<evidence type="ECO:0000313" key="1">
    <source>
        <dbReference type="EMBL" id="KAA6390099.1"/>
    </source>
</evidence>
<gene>
    <name evidence="1" type="ORF">EZS28_014375</name>
</gene>
<protein>
    <submittedName>
        <fullName evidence="1">Uncharacterized protein</fullName>
    </submittedName>
</protein>
<proteinExistence type="predicted"/>
<reference evidence="1 2" key="1">
    <citation type="submission" date="2019-03" db="EMBL/GenBank/DDBJ databases">
        <title>Single cell metagenomics reveals metabolic interactions within the superorganism composed of flagellate Streblomastix strix and complex community of Bacteroidetes bacteria on its surface.</title>
        <authorList>
            <person name="Treitli S.C."/>
            <person name="Kolisko M."/>
            <person name="Husnik F."/>
            <person name="Keeling P."/>
            <person name="Hampl V."/>
        </authorList>
    </citation>
    <scope>NUCLEOTIDE SEQUENCE [LARGE SCALE GENOMIC DNA]</scope>
    <source>
        <strain evidence="1">ST1C</strain>
    </source>
</reference>
<dbReference type="EMBL" id="SNRW01003342">
    <property type="protein sequence ID" value="KAA6390099.1"/>
    <property type="molecule type" value="Genomic_DNA"/>
</dbReference>
<dbReference type="AlphaFoldDB" id="A0A5J4W6K6"/>
<accession>A0A5J4W6K6</accession>
<dbReference type="Proteomes" id="UP000324800">
    <property type="component" value="Unassembled WGS sequence"/>
</dbReference>